<comment type="similarity">
    <text evidence="3">Belongs to the peroxisomal targeting signal receptor family.</text>
</comment>
<evidence type="ECO:0000256" key="1">
    <source>
        <dbReference type="ARBA" id="ARBA00004275"/>
    </source>
</evidence>
<evidence type="ECO:0000256" key="8">
    <source>
        <dbReference type="PROSITE-ProRule" id="PRU00339"/>
    </source>
</evidence>
<dbReference type="InterPro" id="IPR019734">
    <property type="entry name" value="TPR_rpt"/>
</dbReference>
<feature type="repeat" description="TPR" evidence="8">
    <location>
        <begin position="478"/>
        <end position="511"/>
    </location>
</feature>
<dbReference type="PANTHER" id="PTHR10130">
    <property type="entry name" value="PEROXISOMAL TARGETING SIGNAL 1 RECEPTOR PEX5"/>
    <property type="match status" value="1"/>
</dbReference>
<dbReference type="Pfam" id="PF00515">
    <property type="entry name" value="TPR_1"/>
    <property type="match status" value="1"/>
</dbReference>
<dbReference type="PANTHER" id="PTHR10130:SF0">
    <property type="entry name" value="GH08708P"/>
    <property type="match status" value="1"/>
</dbReference>
<accession>A0ABR3GUH2</accession>
<evidence type="ECO:0000313" key="11">
    <source>
        <dbReference type="Proteomes" id="UP001447188"/>
    </source>
</evidence>
<feature type="repeat" description="TPR" evidence="8">
    <location>
        <begin position="331"/>
        <end position="364"/>
    </location>
</feature>
<dbReference type="EMBL" id="JBBBZM010000013">
    <property type="protein sequence ID" value="KAL0639236.1"/>
    <property type="molecule type" value="Genomic_DNA"/>
</dbReference>
<keyword evidence="11" id="KW-1185">Reference proteome</keyword>
<comment type="caution">
    <text evidence="10">The sequence shown here is derived from an EMBL/GenBank/DDBJ whole genome shotgun (WGS) entry which is preliminary data.</text>
</comment>
<feature type="repeat" description="TPR" evidence="8">
    <location>
        <begin position="439"/>
        <end position="472"/>
    </location>
</feature>
<keyword evidence="4" id="KW-0963">Cytoplasm</keyword>
<reference evidence="10 11" key="1">
    <citation type="submission" date="2024-02" db="EMBL/GenBank/DDBJ databases">
        <title>Discinaceae phylogenomics.</title>
        <authorList>
            <person name="Dirks A.C."/>
            <person name="James T.Y."/>
        </authorList>
    </citation>
    <scope>NUCLEOTIDE SEQUENCE [LARGE SCALE GENOMIC DNA]</scope>
    <source>
        <strain evidence="10 11">ACD0624</strain>
    </source>
</reference>
<organism evidence="10 11">
    <name type="scientific">Discina gigas</name>
    <dbReference type="NCBI Taxonomy" id="1032678"/>
    <lineage>
        <taxon>Eukaryota</taxon>
        <taxon>Fungi</taxon>
        <taxon>Dikarya</taxon>
        <taxon>Ascomycota</taxon>
        <taxon>Pezizomycotina</taxon>
        <taxon>Pezizomycetes</taxon>
        <taxon>Pezizales</taxon>
        <taxon>Discinaceae</taxon>
        <taxon>Discina</taxon>
    </lineage>
</organism>
<evidence type="ECO:0000256" key="5">
    <source>
        <dbReference type="ARBA" id="ARBA00022737"/>
    </source>
</evidence>
<evidence type="ECO:0000256" key="9">
    <source>
        <dbReference type="SAM" id="MobiDB-lite"/>
    </source>
</evidence>
<evidence type="ECO:0000256" key="3">
    <source>
        <dbReference type="ARBA" id="ARBA00005348"/>
    </source>
</evidence>
<sequence>MAECSTGHNPLAQFAKQAGKDNSLLRDRQNDGRADGRIGGMRSGGGEVAGNEFMNEFYNNQVSSPFAFDSMRQEIQNLQHAPQNAQPWANEFGPQAMSPQNHAHMEAAYHNSPQQGFDASEFAYFQSQSPQADTMMATPPPMQAQQQYTRPQTFQGYRRFNNGMPFTGYVQHNGPAQMQQPNQQETKGKGKQVVELTDENWEAQFQEVESAGKTLDVDEQANKDIDAELNSQSETMFGDFQSVWEGIQADDVPVDSGLEWAEFDANSPWSPEASATNSMPRLGEYLFEPDNPYLTHEDPFAEGKRLMESGGNLSLAALAFEAAVQKNAQHNEAWTELGGCQAANEKETPAIRALEAALKLDESNLGALMGLAVSYTNEGYDTTAYSTLERWLATKYPQVAASAPQAPMSTLDRQAIHDRVTDLFIKAAQLSPEGTAMDSDVQVGLGVLFYGAEEYDKAVDCFSAALTSTSTGSSSPEHLLWNRLGATLANSGRSEEAINAYERALTINPNFVRARYNLGVSCINIGCYEQAAEHLLGALAMHKVAEEKARQDAGKVGLDPGRIVQNQSTNLFDTLRRVFSQMGRRDLADLVTNGMDIDVFRYESSTSTQREKELTWCVAIGRISSSEWLFGRRLNFEDMERWDV</sequence>
<dbReference type="SUPFAM" id="SSF48452">
    <property type="entry name" value="TPR-like"/>
    <property type="match status" value="1"/>
</dbReference>
<evidence type="ECO:0000256" key="2">
    <source>
        <dbReference type="ARBA" id="ARBA00004496"/>
    </source>
</evidence>
<proteinExistence type="inferred from homology"/>
<evidence type="ECO:0000256" key="4">
    <source>
        <dbReference type="ARBA" id="ARBA00022490"/>
    </source>
</evidence>
<evidence type="ECO:0000313" key="10">
    <source>
        <dbReference type="EMBL" id="KAL0639236.1"/>
    </source>
</evidence>
<keyword evidence="6 8" id="KW-0802">TPR repeat</keyword>
<dbReference type="Proteomes" id="UP001447188">
    <property type="component" value="Unassembled WGS sequence"/>
</dbReference>
<keyword evidence="10" id="KW-0675">Receptor</keyword>
<feature type="region of interest" description="Disordered" evidence="9">
    <location>
        <begin position="1"/>
        <end position="43"/>
    </location>
</feature>
<comment type="subcellular location">
    <subcellularLocation>
        <location evidence="2">Cytoplasm</location>
    </subcellularLocation>
    <subcellularLocation>
        <location evidence="1">Peroxisome</location>
    </subcellularLocation>
</comment>
<evidence type="ECO:0000256" key="7">
    <source>
        <dbReference type="ARBA" id="ARBA00023140"/>
    </source>
</evidence>
<protein>
    <submittedName>
        <fullName evidence="10">Peroxisomal membrane signal receptor PTS1</fullName>
    </submittedName>
</protein>
<dbReference type="InterPro" id="IPR024111">
    <property type="entry name" value="PEX5/PEX5L"/>
</dbReference>
<keyword evidence="5" id="KW-0677">Repeat</keyword>
<evidence type="ECO:0000256" key="6">
    <source>
        <dbReference type="ARBA" id="ARBA00022803"/>
    </source>
</evidence>
<name>A0ABR3GUH2_9PEZI</name>
<gene>
    <name evidence="10" type="primary">PEX5</name>
    <name evidence="10" type="ORF">Q9L58_001697</name>
</gene>
<dbReference type="InterPro" id="IPR011990">
    <property type="entry name" value="TPR-like_helical_dom_sf"/>
</dbReference>
<feature type="compositionally biased region" description="Basic and acidic residues" evidence="9">
    <location>
        <begin position="23"/>
        <end position="36"/>
    </location>
</feature>
<dbReference type="PROSITE" id="PS50005">
    <property type="entry name" value="TPR"/>
    <property type="match status" value="3"/>
</dbReference>
<keyword evidence="7" id="KW-0576">Peroxisome</keyword>
<dbReference type="Gene3D" id="1.25.40.10">
    <property type="entry name" value="Tetratricopeptide repeat domain"/>
    <property type="match status" value="1"/>
</dbReference>
<dbReference type="SMART" id="SM00028">
    <property type="entry name" value="TPR"/>
    <property type="match status" value="4"/>
</dbReference>
<dbReference type="PROSITE" id="PS50293">
    <property type="entry name" value="TPR_REGION"/>
    <property type="match status" value="1"/>
</dbReference>